<protein>
    <submittedName>
        <fullName evidence="1">Uncharacterized protein</fullName>
    </submittedName>
</protein>
<name>A0A382III7_9ZZZZ</name>
<feature type="non-terminal residue" evidence="1">
    <location>
        <position position="30"/>
    </location>
</feature>
<gene>
    <name evidence="1" type="ORF">METZ01_LOCUS251911</name>
</gene>
<proteinExistence type="predicted"/>
<dbReference type="EMBL" id="UINC01067414">
    <property type="protein sequence ID" value="SVB99057.1"/>
    <property type="molecule type" value="Genomic_DNA"/>
</dbReference>
<sequence>MQLRYLFLVLLFVTQFVYSQNKDLNLPDLG</sequence>
<reference evidence="1" key="1">
    <citation type="submission" date="2018-05" db="EMBL/GenBank/DDBJ databases">
        <authorList>
            <person name="Lanie J.A."/>
            <person name="Ng W.-L."/>
            <person name="Kazmierczak K.M."/>
            <person name="Andrzejewski T.M."/>
            <person name="Davidsen T.M."/>
            <person name="Wayne K.J."/>
            <person name="Tettelin H."/>
            <person name="Glass J.I."/>
            <person name="Rusch D."/>
            <person name="Podicherti R."/>
            <person name="Tsui H.-C.T."/>
            <person name="Winkler M.E."/>
        </authorList>
    </citation>
    <scope>NUCLEOTIDE SEQUENCE</scope>
</reference>
<dbReference type="AlphaFoldDB" id="A0A382III7"/>
<accession>A0A382III7</accession>
<evidence type="ECO:0000313" key="1">
    <source>
        <dbReference type="EMBL" id="SVB99057.1"/>
    </source>
</evidence>
<organism evidence="1">
    <name type="scientific">marine metagenome</name>
    <dbReference type="NCBI Taxonomy" id="408172"/>
    <lineage>
        <taxon>unclassified sequences</taxon>
        <taxon>metagenomes</taxon>
        <taxon>ecological metagenomes</taxon>
    </lineage>
</organism>